<keyword evidence="1" id="KW-0732">Signal</keyword>
<keyword evidence="4" id="KW-1185">Reference proteome</keyword>
<protein>
    <recommendedName>
        <fullName evidence="2">Rap1a immunity protein domain-containing protein</fullName>
    </recommendedName>
</protein>
<evidence type="ECO:0000259" key="2">
    <source>
        <dbReference type="Pfam" id="PF18602"/>
    </source>
</evidence>
<gene>
    <name evidence="3" type="ORF">GWA01_10390</name>
</gene>
<proteinExistence type="predicted"/>
<dbReference type="AlphaFoldDB" id="A0A511AYI7"/>
<evidence type="ECO:0000313" key="4">
    <source>
        <dbReference type="Proteomes" id="UP000321230"/>
    </source>
</evidence>
<accession>A0A511AYI7</accession>
<dbReference type="Proteomes" id="UP000321230">
    <property type="component" value="Unassembled WGS sequence"/>
</dbReference>
<feature type="domain" description="Rap1a immunity protein" evidence="2">
    <location>
        <begin position="33"/>
        <end position="123"/>
    </location>
</feature>
<feature type="signal peptide" evidence="1">
    <location>
        <begin position="1"/>
        <end position="25"/>
    </location>
</feature>
<reference evidence="3 4" key="1">
    <citation type="submission" date="2019-07" db="EMBL/GenBank/DDBJ databases">
        <title>Whole genome shotgun sequence of Gluconobacter wancherniae NBRC 103581.</title>
        <authorList>
            <person name="Hosoyama A."/>
            <person name="Uohara A."/>
            <person name="Ohji S."/>
            <person name="Ichikawa N."/>
        </authorList>
    </citation>
    <scope>NUCLEOTIDE SEQUENCE [LARGE SCALE GENOMIC DNA]</scope>
    <source>
        <strain evidence="3 4">NBRC 103581</strain>
    </source>
</reference>
<dbReference type="InterPro" id="IPR041238">
    <property type="entry name" value="Rap1a"/>
</dbReference>
<dbReference type="Pfam" id="PF18602">
    <property type="entry name" value="Rap1a"/>
    <property type="match status" value="1"/>
</dbReference>
<organism evidence="3 4">
    <name type="scientific">Gluconobacter wancherniae NBRC 103581</name>
    <dbReference type="NCBI Taxonomy" id="656744"/>
    <lineage>
        <taxon>Bacteria</taxon>
        <taxon>Pseudomonadati</taxon>
        <taxon>Pseudomonadota</taxon>
        <taxon>Alphaproteobacteria</taxon>
        <taxon>Acetobacterales</taxon>
        <taxon>Acetobacteraceae</taxon>
        <taxon>Gluconobacter</taxon>
    </lineage>
</organism>
<dbReference type="OrthoDB" id="7281972at2"/>
<evidence type="ECO:0000313" key="3">
    <source>
        <dbReference type="EMBL" id="GEK93269.1"/>
    </source>
</evidence>
<comment type="caution">
    <text evidence="3">The sequence shown here is derived from an EMBL/GenBank/DDBJ whole genome shotgun (WGS) entry which is preliminary data.</text>
</comment>
<sequence>MIRFAAALALTTLIATPALTGTAHAQRVSKLSGKALGAMCSSKNGVIGCDAYIAGIMDSAVWSKEYDTYAKDSSAPVAFCVPETQSTQQVRGVIVAWLHANTDAMTQPAGKAVYRALHENYACHASVEEKK</sequence>
<evidence type="ECO:0000256" key="1">
    <source>
        <dbReference type="SAM" id="SignalP"/>
    </source>
</evidence>
<feature type="chain" id="PRO_5022074235" description="Rap1a immunity protein domain-containing protein" evidence="1">
    <location>
        <begin position="26"/>
        <end position="131"/>
    </location>
</feature>
<dbReference type="Gene3D" id="1.10.890.40">
    <property type="match status" value="1"/>
</dbReference>
<dbReference type="EMBL" id="BJUZ01000001">
    <property type="protein sequence ID" value="GEK93269.1"/>
    <property type="molecule type" value="Genomic_DNA"/>
</dbReference>
<name>A0A511AYI7_9PROT</name>
<dbReference type="RefSeq" id="WP_146794669.1">
    <property type="nucleotide sequence ID" value="NZ_BARC01000011.1"/>
</dbReference>